<evidence type="ECO:0000256" key="4">
    <source>
        <dbReference type="SAM" id="MobiDB-lite"/>
    </source>
</evidence>
<dbReference type="AlphaFoldDB" id="A0A2V3IX21"/>
<feature type="compositionally biased region" description="Basic and acidic residues" evidence="4">
    <location>
        <begin position="88"/>
        <end position="115"/>
    </location>
</feature>
<evidence type="ECO:0000256" key="1">
    <source>
        <dbReference type="ARBA" id="ARBA00004123"/>
    </source>
</evidence>
<dbReference type="GO" id="GO:0005634">
    <property type="term" value="C:nucleus"/>
    <property type="evidence" value="ECO:0007669"/>
    <property type="project" value="UniProtKB-SubCell"/>
</dbReference>
<keyword evidence="2" id="KW-0143">Chaperone</keyword>
<dbReference type="Proteomes" id="UP000247409">
    <property type="component" value="Unassembled WGS sequence"/>
</dbReference>
<accession>A0A2V3IX21</accession>
<gene>
    <name evidence="6" type="ORF">BWQ96_03604</name>
</gene>
<dbReference type="Pfam" id="PF08766">
    <property type="entry name" value="DEK_C"/>
    <property type="match status" value="1"/>
</dbReference>
<dbReference type="PANTHER" id="PTHR15410:SF2">
    <property type="entry name" value="HIRA-INTERACTING PROTEIN 3"/>
    <property type="match status" value="1"/>
</dbReference>
<feature type="compositionally biased region" description="Low complexity" evidence="4">
    <location>
        <begin position="148"/>
        <end position="159"/>
    </location>
</feature>
<keyword evidence="3" id="KW-0539">Nucleus</keyword>
<protein>
    <recommendedName>
        <fullName evidence="5">Histone chaperone domain-containing protein</fullName>
    </recommendedName>
</protein>
<dbReference type="OrthoDB" id="514832at2759"/>
<name>A0A2V3IX21_9FLOR</name>
<evidence type="ECO:0000313" key="6">
    <source>
        <dbReference type="EMBL" id="PXF46615.1"/>
    </source>
</evidence>
<dbReference type="SMART" id="SM01082">
    <property type="entry name" value="CHZ"/>
    <property type="match status" value="1"/>
</dbReference>
<sequence length="317" mass="35332">MTAHFSQQEITSMVRDMLTGQDLSQITGKIVRERVLERLGDRVGDNFMQVKQAVKSALNVVLSSTADSAPKPQQPHPKPEPDTAAAEEFAKSPQHEKHHHDIPQKHEQPKERHASPEPQQPDYDDDVFDDEPPVRKSFARKRARKVALSDSDSASQADSEPPAKPRRKKSASTTVAKRQHVVANSPAARRLQTLKKLCRQLGCTAPPSRLRGKDDVEKYNNVLSHLRSRGVQDPDPLHMTPNEIARHRKRIAREKELEGLDASNIIEEEGRSRRRRASKPTVQLSDRLPSDLSGAELSEKSDSGESEGYAAPSDGSE</sequence>
<dbReference type="PANTHER" id="PTHR15410">
    <property type="entry name" value="HIRA-INTERACTING PROTEIN 3"/>
    <property type="match status" value="1"/>
</dbReference>
<evidence type="ECO:0000256" key="3">
    <source>
        <dbReference type="ARBA" id="ARBA00023242"/>
    </source>
</evidence>
<dbReference type="InterPro" id="IPR037647">
    <property type="entry name" value="HIRIP3"/>
</dbReference>
<comment type="caution">
    <text evidence="6">The sequence shown here is derived from an EMBL/GenBank/DDBJ whole genome shotgun (WGS) entry which is preliminary data.</text>
</comment>
<dbReference type="EMBL" id="NBIV01000035">
    <property type="protein sequence ID" value="PXF46615.1"/>
    <property type="molecule type" value="Genomic_DNA"/>
</dbReference>
<feature type="region of interest" description="Disordered" evidence="4">
    <location>
        <begin position="64"/>
        <end position="188"/>
    </location>
</feature>
<dbReference type="InterPro" id="IPR019098">
    <property type="entry name" value="Histone_chaperone_domain_CHZ"/>
</dbReference>
<keyword evidence="7" id="KW-1185">Reference proteome</keyword>
<dbReference type="InterPro" id="IPR014876">
    <property type="entry name" value="DEK_C"/>
</dbReference>
<evidence type="ECO:0000256" key="2">
    <source>
        <dbReference type="ARBA" id="ARBA00023186"/>
    </source>
</evidence>
<evidence type="ECO:0000313" key="7">
    <source>
        <dbReference type="Proteomes" id="UP000247409"/>
    </source>
</evidence>
<evidence type="ECO:0000259" key="5">
    <source>
        <dbReference type="SMART" id="SM01082"/>
    </source>
</evidence>
<reference evidence="6 7" key="1">
    <citation type="journal article" date="2018" name="Mol. Biol. Evol.">
        <title>Analysis of the draft genome of the red seaweed Gracilariopsis chorda provides insights into genome size evolution in Rhodophyta.</title>
        <authorList>
            <person name="Lee J."/>
            <person name="Yang E.C."/>
            <person name="Graf L."/>
            <person name="Yang J.H."/>
            <person name="Qiu H."/>
            <person name="Zel Zion U."/>
            <person name="Chan C.X."/>
            <person name="Stephens T.G."/>
            <person name="Weber A.P.M."/>
            <person name="Boo G.H."/>
            <person name="Boo S.M."/>
            <person name="Kim K.M."/>
            <person name="Shin Y."/>
            <person name="Jung M."/>
            <person name="Lee S.J."/>
            <person name="Yim H.S."/>
            <person name="Lee J.H."/>
            <person name="Bhattacharya D."/>
            <person name="Yoon H.S."/>
        </authorList>
    </citation>
    <scope>NUCLEOTIDE SEQUENCE [LARGE SCALE GENOMIC DNA]</scope>
    <source>
        <strain evidence="6 7">SKKU-2015</strain>
        <tissue evidence="6">Whole body</tissue>
    </source>
</reference>
<comment type="subcellular location">
    <subcellularLocation>
        <location evidence="1">Nucleus</location>
    </subcellularLocation>
</comment>
<feature type="region of interest" description="Disordered" evidence="4">
    <location>
        <begin position="255"/>
        <end position="317"/>
    </location>
</feature>
<proteinExistence type="predicted"/>
<feature type="compositionally biased region" description="Acidic residues" evidence="4">
    <location>
        <begin position="122"/>
        <end position="131"/>
    </location>
</feature>
<feature type="domain" description="Histone chaperone" evidence="5">
    <location>
        <begin position="251"/>
        <end position="287"/>
    </location>
</feature>
<organism evidence="6 7">
    <name type="scientific">Gracilariopsis chorda</name>
    <dbReference type="NCBI Taxonomy" id="448386"/>
    <lineage>
        <taxon>Eukaryota</taxon>
        <taxon>Rhodophyta</taxon>
        <taxon>Florideophyceae</taxon>
        <taxon>Rhodymeniophycidae</taxon>
        <taxon>Gracilariales</taxon>
        <taxon>Gracilariaceae</taxon>
        <taxon>Gracilariopsis</taxon>
    </lineage>
</organism>